<protein>
    <submittedName>
        <fullName evidence="5">MmgE/PrpD family protein</fullName>
    </submittedName>
</protein>
<proteinExistence type="inferred from homology"/>
<dbReference type="Pfam" id="PF03972">
    <property type="entry name" value="MmgE_PrpD_N"/>
    <property type="match status" value="1"/>
</dbReference>
<dbReference type="AlphaFoldDB" id="A0A158GYF8"/>
<dbReference type="Pfam" id="PF19305">
    <property type="entry name" value="MmgE_PrpD_C"/>
    <property type="match status" value="1"/>
</dbReference>
<dbReference type="PANTHER" id="PTHR16943:SF8">
    <property type="entry name" value="2-METHYLCITRATE DEHYDRATASE"/>
    <property type="match status" value="1"/>
</dbReference>
<dbReference type="InterPro" id="IPR045337">
    <property type="entry name" value="MmgE_PrpD_C"/>
</dbReference>
<evidence type="ECO:0000259" key="3">
    <source>
        <dbReference type="Pfam" id="PF03972"/>
    </source>
</evidence>
<dbReference type="GO" id="GO:0016829">
    <property type="term" value="F:lyase activity"/>
    <property type="evidence" value="ECO:0007669"/>
    <property type="project" value="InterPro"/>
</dbReference>
<name>A0A158GYF8_9BURK</name>
<organism evidence="5 6">
    <name type="scientific">Caballeronia udeis</name>
    <dbReference type="NCBI Taxonomy" id="1232866"/>
    <lineage>
        <taxon>Bacteria</taxon>
        <taxon>Pseudomonadati</taxon>
        <taxon>Pseudomonadota</taxon>
        <taxon>Betaproteobacteria</taxon>
        <taxon>Burkholderiales</taxon>
        <taxon>Burkholderiaceae</taxon>
        <taxon>Caballeronia</taxon>
    </lineage>
</organism>
<dbReference type="InterPro" id="IPR005656">
    <property type="entry name" value="MmgE_PrpD"/>
</dbReference>
<dbReference type="InterPro" id="IPR045336">
    <property type="entry name" value="MmgE_PrpD_N"/>
</dbReference>
<evidence type="ECO:0000313" key="5">
    <source>
        <dbReference type="EMBL" id="SAL37145.1"/>
    </source>
</evidence>
<accession>A0A158GYF8</accession>
<feature type="domain" description="MmgE/PrpD C-terminal" evidence="4">
    <location>
        <begin position="277"/>
        <end position="446"/>
    </location>
</feature>
<dbReference type="RefSeq" id="WP_062086933.1">
    <property type="nucleotide sequence ID" value="NZ_FCOK02000022.1"/>
</dbReference>
<evidence type="ECO:0000259" key="4">
    <source>
        <dbReference type="Pfam" id="PF19305"/>
    </source>
</evidence>
<dbReference type="Gene3D" id="1.10.4100.10">
    <property type="entry name" value="2-methylcitrate dehydratase PrpD"/>
    <property type="match status" value="1"/>
</dbReference>
<gene>
    <name evidence="5" type="ORF">AWB69_03599</name>
</gene>
<feature type="compositionally biased region" description="Basic and acidic residues" evidence="2">
    <location>
        <begin position="395"/>
        <end position="404"/>
    </location>
</feature>
<dbReference type="Gene3D" id="3.30.1330.120">
    <property type="entry name" value="2-methylcitrate dehydratase PrpD"/>
    <property type="match status" value="1"/>
</dbReference>
<dbReference type="InterPro" id="IPR042183">
    <property type="entry name" value="MmgE/PrpD_sf_1"/>
</dbReference>
<dbReference type="PANTHER" id="PTHR16943">
    <property type="entry name" value="2-METHYLCITRATE DEHYDRATASE-RELATED"/>
    <property type="match status" value="1"/>
</dbReference>
<feature type="region of interest" description="Disordered" evidence="2">
    <location>
        <begin position="395"/>
        <end position="415"/>
    </location>
</feature>
<comment type="similarity">
    <text evidence="1">Belongs to the PrpD family.</text>
</comment>
<dbReference type="EMBL" id="FCOK02000022">
    <property type="protein sequence ID" value="SAL37145.1"/>
    <property type="molecule type" value="Genomic_DNA"/>
</dbReference>
<reference evidence="5 6" key="1">
    <citation type="submission" date="2016-01" db="EMBL/GenBank/DDBJ databases">
        <authorList>
            <person name="Oliw E.H."/>
        </authorList>
    </citation>
    <scope>NUCLEOTIDE SEQUENCE [LARGE SCALE GENOMIC DNA]</scope>
    <source>
        <strain evidence="5">LMG 27134</strain>
    </source>
</reference>
<dbReference type="InterPro" id="IPR036148">
    <property type="entry name" value="MmgE/PrpD_sf"/>
</dbReference>
<dbReference type="SUPFAM" id="SSF103378">
    <property type="entry name" value="2-methylcitrate dehydratase PrpD"/>
    <property type="match status" value="1"/>
</dbReference>
<feature type="domain" description="MmgE/PrpD N-terminal" evidence="3">
    <location>
        <begin position="14"/>
        <end position="252"/>
    </location>
</feature>
<evidence type="ECO:0000313" key="6">
    <source>
        <dbReference type="Proteomes" id="UP000054683"/>
    </source>
</evidence>
<sequence length="466" mass="48554">MNHAIPRSSTCSETLGHFVAALNYDALPAPLARKLKLHVLDALGVAIAFREEPLARQLLDMAAADAELAACSLIGTTQRSSARTAAFVNGAMMHGFDFDDIHLDSLTHPGAVVLPAVLALAQTERVNGRTALAALAAGIEVCIRIAASGAAAMAKNGVAPLSACGAFGAAAAAARVLGLSGDQTALAIGAVSSFAAGSHEWTAASCNFRLVSAGSAASAGVVAARMAQRGFLGSRSAIEGSKGFLNAFAGAGAYQLDVIGSDLGQRWMTADLRFKPYPACDGAQAYIESAIDLRRRLQLTADDVQKVIVCVDGAAAELCQPYDAGNEVPSPERTRFSMKYAIALALSEGNVRLSHFAQDWAATHSRVCALAQRIHLETSARDNNGVRASGQLNIHTRDGHEHASNPDIARGTETPEAEAQPLIRKFFDCTASLPAAAQTAIIEHALQLETASDLHEVVPILMGAQS</sequence>
<dbReference type="Proteomes" id="UP000054683">
    <property type="component" value="Unassembled WGS sequence"/>
</dbReference>
<evidence type="ECO:0000256" key="1">
    <source>
        <dbReference type="ARBA" id="ARBA00006174"/>
    </source>
</evidence>
<dbReference type="InterPro" id="IPR042188">
    <property type="entry name" value="MmgE/PrpD_sf_2"/>
</dbReference>
<evidence type="ECO:0000256" key="2">
    <source>
        <dbReference type="SAM" id="MobiDB-lite"/>
    </source>
</evidence>